<feature type="compositionally biased region" description="Basic and acidic residues" evidence="1">
    <location>
        <begin position="185"/>
        <end position="197"/>
    </location>
</feature>
<feature type="region of interest" description="Disordered" evidence="1">
    <location>
        <begin position="256"/>
        <end position="430"/>
    </location>
</feature>
<name>A0A9P3CHJ4_9PEZI</name>
<feature type="compositionally biased region" description="Basic and acidic residues" evidence="1">
    <location>
        <begin position="377"/>
        <end position="389"/>
    </location>
</feature>
<feature type="compositionally biased region" description="Polar residues" evidence="1">
    <location>
        <begin position="119"/>
        <end position="129"/>
    </location>
</feature>
<dbReference type="RefSeq" id="XP_044656583.1">
    <property type="nucleotide sequence ID" value="XM_044800648.1"/>
</dbReference>
<dbReference type="AlphaFoldDB" id="A0A9P3CHJ4"/>
<dbReference type="GeneID" id="68290951"/>
<evidence type="ECO:0000256" key="1">
    <source>
        <dbReference type="SAM" id="MobiDB-lite"/>
    </source>
</evidence>
<feature type="region of interest" description="Disordered" evidence="1">
    <location>
        <begin position="75"/>
        <end position="240"/>
    </location>
</feature>
<organism evidence="2 3">
    <name type="scientific">Cercospora kikuchii</name>
    <dbReference type="NCBI Taxonomy" id="84275"/>
    <lineage>
        <taxon>Eukaryota</taxon>
        <taxon>Fungi</taxon>
        <taxon>Dikarya</taxon>
        <taxon>Ascomycota</taxon>
        <taxon>Pezizomycotina</taxon>
        <taxon>Dothideomycetes</taxon>
        <taxon>Dothideomycetidae</taxon>
        <taxon>Mycosphaerellales</taxon>
        <taxon>Mycosphaerellaceae</taxon>
        <taxon>Cercospora</taxon>
    </lineage>
</organism>
<reference evidence="2 3" key="1">
    <citation type="submission" date="2021-01" db="EMBL/GenBank/DDBJ databases">
        <title>Cercospora kikuchii MAFF 305040 whole genome shotgun sequence.</title>
        <authorList>
            <person name="Kashiwa T."/>
            <person name="Suzuki T."/>
        </authorList>
    </citation>
    <scope>NUCLEOTIDE SEQUENCE [LARGE SCALE GENOMIC DNA]</scope>
    <source>
        <strain evidence="2 3">MAFF 305040</strain>
    </source>
</reference>
<feature type="compositionally biased region" description="Polar residues" evidence="1">
    <location>
        <begin position="96"/>
        <end position="107"/>
    </location>
</feature>
<feature type="compositionally biased region" description="Polar residues" evidence="1">
    <location>
        <begin position="138"/>
        <end position="158"/>
    </location>
</feature>
<sequence>MEREQFADLAFLPLSYADGLGEIDRFYRTPEPETEREHISAAHVLDEGEEELHTDADDEFSTLLQDLEAVEGIEATDRFEPVLENSNADKDEYQKESSAGSNDNSHAPNVAKSAAMALTGQTPKASSPTIPMDLFASVKNTPGPSHSPIQPSSSNRSELQAEMRDEETQQNSPLSTPGAVPFSLARDRVGANSKRDASTSPLATRRPAKKLQKAGAEETPAILTGSPSASSIPPPRFPKMKELASGATLSALDADMVGGQSESESSHETEICGPKAAQHEETEGGARRKTLLVTMPLPQQNRRGESVATMNDGPADSQTGAPTSDAISKQEASEALPKKSSLRARPEGDSAQDSKPTAREAAKEPKKSAARTRRTMGAHELKDILDTNSRKGVTGGMSPRRMTRGQKQEREAAGPNAKEAVKRRRKSSAK</sequence>
<feature type="compositionally biased region" description="Basic and acidic residues" evidence="1">
    <location>
        <begin position="277"/>
        <end position="286"/>
    </location>
</feature>
<feature type="compositionally biased region" description="Basic residues" evidence="1">
    <location>
        <begin position="421"/>
        <end position="430"/>
    </location>
</feature>
<proteinExistence type="predicted"/>
<dbReference type="EMBL" id="BOLY01000003">
    <property type="protein sequence ID" value="GIZ42096.1"/>
    <property type="molecule type" value="Genomic_DNA"/>
</dbReference>
<dbReference type="OrthoDB" id="3647273at2759"/>
<feature type="compositionally biased region" description="Basic and acidic residues" evidence="1">
    <location>
        <begin position="75"/>
        <end position="95"/>
    </location>
</feature>
<gene>
    <name evidence="2" type="ORF">CKM354_000537600</name>
</gene>
<feature type="compositionally biased region" description="Basic and acidic residues" evidence="1">
    <location>
        <begin position="356"/>
        <end position="367"/>
    </location>
</feature>
<protein>
    <submittedName>
        <fullName evidence="2">Uncharacterized protein</fullName>
    </submittedName>
</protein>
<evidence type="ECO:0000313" key="2">
    <source>
        <dbReference type="EMBL" id="GIZ42096.1"/>
    </source>
</evidence>
<evidence type="ECO:0000313" key="3">
    <source>
        <dbReference type="Proteomes" id="UP000825890"/>
    </source>
</evidence>
<keyword evidence="3" id="KW-1185">Reference proteome</keyword>
<feature type="compositionally biased region" description="Polar residues" evidence="1">
    <location>
        <begin position="316"/>
        <end position="327"/>
    </location>
</feature>
<dbReference type="Proteomes" id="UP000825890">
    <property type="component" value="Unassembled WGS sequence"/>
</dbReference>
<accession>A0A9P3CHJ4</accession>
<comment type="caution">
    <text evidence="2">The sequence shown here is derived from an EMBL/GenBank/DDBJ whole genome shotgun (WGS) entry which is preliminary data.</text>
</comment>